<dbReference type="Pfam" id="PF03797">
    <property type="entry name" value="Autotransporter"/>
    <property type="match status" value="1"/>
</dbReference>
<organism evidence="2 3">
    <name type="scientific">Desulfoluna spongiiphila</name>
    <dbReference type="NCBI Taxonomy" id="419481"/>
    <lineage>
        <taxon>Bacteria</taxon>
        <taxon>Pseudomonadati</taxon>
        <taxon>Thermodesulfobacteriota</taxon>
        <taxon>Desulfobacteria</taxon>
        <taxon>Desulfobacterales</taxon>
        <taxon>Desulfolunaceae</taxon>
        <taxon>Desulfoluna</taxon>
    </lineage>
</organism>
<reference evidence="2 3" key="1">
    <citation type="submission" date="2016-10" db="EMBL/GenBank/DDBJ databases">
        <authorList>
            <person name="de Groot N.N."/>
        </authorList>
    </citation>
    <scope>NUCLEOTIDE SEQUENCE [LARGE SCALE GENOMIC DNA]</scope>
    <source>
        <strain evidence="2 3">AA1</strain>
    </source>
</reference>
<evidence type="ECO:0000313" key="3">
    <source>
        <dbReference type="Proteomes" id="UP000198870"/>
    </source>
</evidence>
<dbReference type="Proteomes" id="UP000198870">
    <property type="component" value="Unassembled WGS sequence"/>
</dbReference>
<dbReference type="EMBL" id="FMUX01000002">
    <property type="protein sequence ID" value="SCX97497.1"/>
    <property type="molecule type" value="Genomic_DNA"/>
</dbReference>
<dbReference type="STRING" id="419481.SAMN05216233_102384"/>
<dbReference type="Gene3D" id="2.40.128.130">
    <property type="entry name" value="Autotransporter beta-domain"/>
    <property type="match status" value="1"/>
</dbReference>
<dbReference type="InterPro" id="IPR036709">
    <property type="entry name" value="Autotransporte_beta_dom_sf"/>
</dbReference>
<evidence type="ECO:0000259" key="1">
    <source>
        <dbReference type="PROSITE" id="PS51208"/>
    </source>
</evidence>
<keyword evidence="3" id="KW-1185">Reference proteome</keyword>
<dbReference type="SMART" id="SM00869">
    <property type="entry name" value="Autotransporter"/>
    <property type="match status" value="1"/>
</dbReference>
<name>A0A1G5C592_9BACT</name>
<dbReference type="InterPro" id="IPR005546">
    <property type="entry name" value="Autotransporte_beta"/>
</dbReference>
<dbReference type="PROSITE" id="PS51208">
    <property type="entry name" value="AUTOTRANSPORTER"/>
    <property type="match status" value="1"/>
</dbReference>
<dbReference type="SUPFAM" id="SSF103515">
    <property type="entry name" value="Autotransporter"/>
    <property type="match status" value="1"/>
</dbReference>
<proteinExistence type="predicted"/>
<evidence type="ECO:0000313" key="2">
    <source>
        <dbReference type="EMBL" id="SCX97497.1"/>
    </source>
</evidence>
<gene>
    <name evidence="2" type="ORF">SAMN05216233_102384</name>
</gene>
<feature type="domain" description="Autotransporter" evidence="1">
    <location>
        <begin position="973"/>
        <end position="1249"/>
    </location>
</feature>
<sequence>MGIREWTARVPVKACWFVMDTMKGVFLVKKIRLDWTCAGLLVLMVCGAGGLPRVAVAGEAAPMSPVVLTGTGNTEAKNYAGTRDLTLQVAEGAALNVRGGRGAAILGAGSSVCLKEGATVTLTTDSEGSDPVSAIGIDGDEKESENSVTLAKGAAVTVASTKATDTSAILITDADNAHVSLDAARVKASAADGKVYGVKLEKVKLPDTASLTMAHGARLEVAGKAAAVTGADGDPEGEARGVGIIDVKHGVVRLSGGSAMTVTASSSLEDADMDADGVEIKGTDKGEVFLDGTSSIRASAVSSGTDGSAYASGVEVHNVKDLTVRVDGQSTIQASGTALGVNGYAGVSGMEIGGVTRADVTLDGESLLHASATGAEAVATAFHLGAGDLDLERAQFTLIGHSGVESNASGDTALSGGVTMVDTDHGILKVAEGGHITATASATTGDLKKGSSSKVFAAATVVGMLNVDTVDVDLNQAVLSGTMSATAHLTEKGHAAAGIGRDSVGLLPVGIGALGYNQANIRLTDSHVTLTATASASVVDGRNMALVGEPDMPVCGILVMPRGMEGDEFRVGDVAALKMPDDHTSIRLTRSTIDVTGKASAENCLAFVSGITLNGLSGETDSDPATLAMTDSTVRASAVAEGPRTKDFSIEKPTAMAVGISTFSLGGKTTISLDNTRVLAEAKGVLAGAVGIGASDGDGSNLEIALTRGSVVKAVASRSGASEEEGEGGPECVAIALGSGSVTLDATSSLEGEWAVVRTEIKARTPMITMPDLTVTNKGLIAGRLKGVALDNASTGILQVDFKGTDDCSYVSSAAKNTFYFQTDSAKLADGSTFRILPNEGLGLTRPGQSQTFALLESGADVQGTRAKVTLEVKGNSPLLGLSWVDTSSDTELVARVRFLNPAEAGVSRNGGAAFTAALADMPTSFVLGTDPEAWSPSVNGAFLTGMTQTVGASHTNIGNRLGGLMGLNSGDEIVASGGLWYNASFTDADQDERDGVVGFDADTTGLSLGLDRQVGALTVGVAVTQGKSEAEADDNSSEMDMDDHLLSLYGSYDGGIWFGEAVLSAGMGNVDSVRRLGDATFTADYDSTSYNAMAKAGMKLSAAGWQVNPLLAVEYSFKDYDGYTESGGKDSGALEVESQDYSVFNVGGGATLQRSWVKSWGVLTPEVSALVRYDLKGDGILTTAKFVGGSTAFIASGADPAETSWDLSTALTLASLEESAVSLRLGYDYAGREDFVAHSVSGKLRFEF</sequence>
<accession>A0A1G5C592</accession>
<protein>
    <submittedName>
        <fullName evidence="2">Autotransporter beta-domain-containing protein</fullName>
    </submittedName>
</protein>
<dbReference type="AlphaFoldDB" id="A0A1G5C592"/>